<name>A0AAV9D707_ACOCL</name>
<dbReference type="PANTHER" id="PTHR14154">
    <property type="entry name" value="UPF0041 BRAIN PROTEIN 44-RELATED"/>
    <property type="match status" value="1"/>
</dbReference>
<dbReference type="Proteomes" id="UP001180020">
    <property type="component" value="Unassembled WGS sequence"/>
</dbReference>
<accession>A0AAV9D707</accession>
<keyword evidence="3" id="KW-1133">Transmembrane helix</keyword>
<comment type="subcellular location">
    <subcellularLocation>
        <location evidence="1">Membrane</location>
        <topology evidence="1">Multi-pass membrane protein</topology>
    </subcellularLocation>
</comment>
<gene>
    <name evidence="6" type="ORF">QJS10_CPB15g01873</name>
</gene>
<organism evidence="6 7">
    <name type="scientific">Acorus calamus</name>
    <name type="common">Sweet flag</name>
    <dbReference type="NCBI Taxonomy" id="4465"/>
    <lineage>
        <taxon>Eukaryota</taxon>
        <taxon>Viridiplantae</taxon>
        <taxon>Streptophyta</taxon>
        <taxon>Embryophyta</taxon>
        <taxon>Tracheophyta</taxon>
        <taxon>Spermatophyta</taxon>
        <taxon>Magnoliopsida</taxon>
        <taxon>Liliopsida</taxon>
        <taxon>Acoraceae</taxon>
        <taxon>Acorus</taxon>
    </lineage>
</organism>
<evidence type="ECO:0000313" key="6">
    <source>
        <dbReference type="EMBL" id="KAK1296589.1"/>
    </source>
</evidence>
<dbReference type="EMBL" id="JAUJYO010000015">
    <property type="protein sequence ID" value="KAK1296589.1"/>
    <property type="molecule type" value="Genomic_DNA"/>
</dbReference>
<protein>
    <submittedName>
        <fullName evidence="6">Uncharacterized protein</fullName>
    </submittedName>
</protein>
<dbReference type="GO" id="GO:0016020">
    <property type="term" value="C:membrane"/>
    <property type="evidence" value="ECO:0007669"/>
    <property type="project" value="UniProtKB-SubCell"/>
</dbReference>
<keyword evidence="7" id="KW-1185">Reference proteome</keyword>
<evidence type="ECO:0000256" key="1">
    <source>
        <dbReference type="ARBA" id="ARBA00004141"/>
    </source>
</evidence>
<dbReference type="AlphaFoldDB" id="A0AAV9D707"/>
<reference evidence="6" key="2">
    <citation type="submission" date="2023-06" db="EMBL/GenBank/DDBJ databases">
        <authorList>
            <person name="Ma L."/>
            <person name="Liu K.-W."/>
            <person name="Li Z."/>
            <person name="Hsiao Y.-Y."/>
            <person name="Qi Y."/>
            <person name="Fu T."/>
            <person name="Tang G."/>
            <person name="Zhang D."/>
            <person name="Sun W.-H."/>
            <person name="Liu D.-K."/>
            <person name="Li Y."/>
            <person name="Chen G.-Z."/>
            <person name="Liu X.-D."/>
            <person name="Liao X.-Y."/>
            <person name="Jiang Y.-T."/>
            <person name="Yu X."/>
            <person name="Hao Y."/>
            <person name="Huang J."/>
            <person name="Zhao X.-W."/>
            <person name="Ke S."/>
            <person name="Chen Y.-Y."/>
            <person name="Wu W.-L."/>
            <person name="Hsu J.-L."/>
            <person name="Lin Y.-F."/>
            <person name="Huang M.-D."/>
            <person name="Li C.-Y."/>
            <person name="Huang L."/>
            <person name="Wang Z.-W."/>
            <person name="Zhao X."/>
            <person name="Zhong W.-Y."/>
            <person name="Peng D.-H."/>
            <person name="Ahmad S."/>
            <person name="Lan S."/>
            <person name="Zhang J.-S."/>
            <person name="Tsai W.-C."/>
            <person name="Van De Peer Y."/>
            <person name="Liu Z.-J."/>
        </authorList>
    </citation>
    <scope>NUCLEOTIDE SEQUENCE</scope>
    <source>
        <strain evidence="6">CP</strain>
        <tissue evidence="6">Leaves</tissue>
    </source>
</reference>
<evidence type="ECO:0000313" key="7">
    <source>
        <dbReference type="Proteomes" id="UP001180020"/>
    </source>
</evidence>
<evidence type="ECO:0000256" key="4">
    <source>
        <dbReference type="ARBA" id="ARBA00023136"/>
    </source>
</evidence>
<evidence type="ECO:0000256" key="3">
    <source>
        <dbReference type="ARBA" id="ARBA00022989"/>
    </source>
</evidence>
<keyword evidence="2" id="KW-0812">Transmembrane</keyword>
<sequence length="176" mass="18216">MATSATPSMVSTYVVSGRAPRVHSPLAPPTSGFSRSVPRQRGASHMRVRCQAEEQPPATQKKVSTGFFDALSFGGPGPERINGRLAMLGFASAMAVELASGADVADQLANGGLLWFAGSAALFSVASLVPLLKGVTAQSKSDGVMTSEAEMLNGRFAMLGLVALVFTEYLKGGPLV</sequence>
<evidence type="ECO:0000256" key="5">
    <source>
        <dbReference type="SAM" id="MobiDB-lite"/>
    </source>
</evidence>
<feature type="region of interest" description="Disordered" evidence="5">
    <location>
        <begin position="20"/>
        <end position="46"/>
    </location>
</feature>
<reference evidence="6" key="1">
    <citation type="journal article" date="2023" name="Nat. Commun.">
        <title>Diploid and tetraploid genomes of Acorus and the evolution of monocots.</title>
        <authorList>
            <person name="Ma L."/>
            <person name="Liu K.W."/>
            <person name="Li Z."/>
            <person name="Hsiao Y.Y."/>
            <person name="Qi Y."/>
            <person name="Fu T."/>
            <person name="Tang G.D."/>
            <person name="Zhang D."/>
            <person name="Sun W.H."/>
            <person name="Liu D.K."/>
            <person name="Li Y."/>
            <person name="Chen G.Z."/>
            <person name="Liu X.D."/>
            <person name="Liao X.Y."/>
            <person name="Jiang Y.T."/>
            <person name="Yu X."/>
            <person name="Hao Y."/>
            <person name="Huang J."/>
            <person name="Zhao X.W."/>
            <person name="Ke S."/>
            <person name="Chen Y.Y."/>
            <person name="Wu W.L."/>
            <person name="Hsu J.L."/>
            <person name="Lin Y.F."/>
            <person name="Huang M.D."/>
            <person name="Li C.Y."/>
            <person name="Huang L."/>
            <person name="Wang Z.W."/>
            <person name="Zhao X."/>
            <person name="Zhong W.Y."/>
            <person name="Peng D.H."/>
            <person name="Ahmad S."/>
            <person name="Lan S."/>
            <person name="Zhang J.S."/>
            <person name="Tsai W.C."/>
            <person name="Van de Peer Y."/>
            <person name="Liu Z.J."/>
        </authorList>
    </citation>
    <scope>NUCLEOTIDE SEQUENCE</scope>
    <source>
        <strain evidence="6">CP</strain>
    </source>
</reference>
<evidence type="ECO:0000256" key="2">
    <source>
        <dbReference type="ARBA" id="ARBA00022692"/>
    </source>
</evidence>
<dbReference type="GO" id="GO:0009507">
    <property type="term" value="C:chloroplast"/>
    <property type="evidence" value="ECO:0007669"/>
    <property type="project" value="UniProtKB-SubCell"/>
</dbReference>
<dbReference type="SUPFAM" id="SSF103511">
    <property type="entry name" value="Chlorophyll a-b binding protein"/>
    <property type="match status" value="1"/>
</dbReference>
<comment type="caution">
    <text evidence="6">The sequence shown here is derived from an EMBL/GenBank/DDBJ whole genome shotgun (WGS) entry which is preliminary data.</text>
</comment>
<keyword evidence="4" id="KW-0472">Membrane</keyword>
<proteinExistence type="predicted"/>